<keyword evidence="2" id="KW-1185">Reference proteome</keyword>
<dbReference type="EMBL" id="FTPD01000034">
    <property type="protein sequence ID" value="SIT57660.1"/>
    <property type="molecule type" value="Genomic_DNA"/>
</dbReference>
<reference evidence="2" key="1">
    <citation type="submission" date="2017-01" db="EMBL/GenBank/DDBJ databases">
        <authorList>
            <person name="Brunel B."/>
        </authorList>
    </citation>
    <scope>NUCLEOTIDE SEQUENCE [LARGE SCALE GENOMIC DNA]</scope>
</reference>
<dbReference type="AlphaFoldDB" id="A0A1R3VCK6"/>
<accession>A0A1R3VCK6</accession>
<evidence type="ECO:0000313" key="1">
    <source>
        <dbReference type="EMBL" id="SIT57660.1"/>
    </source>
</evidence>
<evidence type="ECO:0000313" key="2">
    <source>
        <dbReference type="Proteomes" id="UP000188388"/>
    </source>
</evidence>
<gene>
    <name evidence="1" type="ORF">BQ8794_40259</name>
</gene>
<organism evidence="1 2">
    <name type="scientific">Mesorhizobium prunaredense</name>
    <dbReference type="NCBI Taxonomy" id="1631249"/>
    <lineage>
        <taxon>Bacteria</taxon>
        <taxon>Pseudomonadati</taxon>
        <taxon>Pseudomonadota</taxon>
        <taxon>Alphaproteobacteria</taxon>
        <taxon>Hyphomicrobiales</taxon>
        <taxon>Phyllobacteriaceae</taxon>
        <taxon>Mesorhizobium</taxon>
    </lineage>
</organism>
<dbReference type="STRING" id="1631249.BQ8794_40259"/>
<proteinExistence type="predicted"/>
<protein>
    <submittedName>
        <fullName evidence="1">Uncharacterized protein</fullName>
    </submittedName>
</protein>
<dbReference type="Proteomes" id="UP000188388">
    <property type="component" value="Unassembled WGS sequence"/>
</dbReference>
<name>A0A1R3VCK6_9HYPH</name>
<sequence>MAQSGAYLLAISYCPTALLPYCPTALLPYSLSRPLPADVEKTQSAEFPIHHTCDILTFGADVAQLAVRQILDVLLRKVDRDFCMAEPIKHRAQPDGADGCRAQDNVGHGAIRFSGHQIRFDVISMVSSCQIEIKTRNE</sequence>